<keyword evidence="10" id="KW-1185">Reference proteome</keyword>
<dbReference type="Pfam" id="PF02687">
    <property type="entry name" value="FtsX"/>
    <property type="match status" value="2"/>
</dbReference>
<keyword evidence="4 6" id="KW-1133">Transmembrane helix</keyword>
<feature type="transmembrane region" description="Helical" evidence="6">
    <location>
        <begin position="258"/>
        <end position="282"/>
    </location>
</feature>
<proteinExistence type="predicted"/>
<feature type="domain" description="ABC3 transporter permease C-terminal" evidence="7">
    <location>
        <begin position="260"/>
        <end position="376"/>
    </location>
</feature>
<gene>
    <name evidence="8" type="ORF">ADH66_03600</name>
    <name evidence="9" type="ORF">I5Q82_13665</name>
</gene>
<organism evidence="9 11">
    <name type="scientific">Acutalibacter muris</name>
    <dbReference type="NCBI Taxonomy" id="1796620"/>
    <lineage>
        <taxon>Bacteria</taxon>
        <taxon>Bacillati</taxon>
        <taxon>Bacillota</taxon>
        <taxon>Clostridia</taxon>
        <taxon>Eubacteriales</taxon>
        <taxon>Acutalibacteraceae</taxon>
        <taxon>Acutalibacter</taxon>
    </lineage>
</organism>
<reference evidence="8" key="1">
    <citation type="journal article" date="2017" name="Genome Announc.">
        <title>High-Quality Whole-Genome Sequences of the Oligo-Mouse-Microbiota Bacterial Community.</title>
        <authorList>
            <person name="Garzetti D."/>
            <person name="Brugiroux S."/>
            <person name="Bunk B."/>
            <person name="Pukall R."/>
            <person name="McCoy K.D."/>
            <person name="Macpherson A.J."/>
            <person name="Stecher B."/>
        </authorList>
    </citation>
    <scope>NUCLEOTIDE SEQUENCE</scope>
    <source>
        <strain evidence="8">KB18</strain>
    </source>
</reference>
<evidence type="ECO:0000256" key="2">
    <source>
        <dbReference type="ARBA" id="ARBA00022475"/>
    </source>
</evidence>
<evidence type="ECO:0000256" key="4">
    <source>
        <dbReference type="ARBA" id="ARBA00022989"/>
    </source>
</evidence>
<reference evidence="10" key="2">
    <citation type="submission" date="2017-05" db="EMBL/GenBank/DDBJ databases">
        <title>Improved OligoMM genomes.</title>
        <authorList>
            <person name="Garzetti D."/>
        </authorList>
    </citation>
    <scope>NUCLEOTIDE SEQUENCE [LARGE SCALE GENOMIC DNA]</scope>
    <source>
        <strain evidence="10">KB18</strain>
    </source>
</reference>
<dbReference type="InterPro" id="IPR038766">
    <property type="entry name" value="Membrane_comp_ABC_pdt"/>
</dbReference>
<dbReference type="InterPro" id="IPR003838">
    <property type="entry name" value="ABC3_permease_C"/>
</dbReference>
<evidence type="ECO:0000256" key="3">
    <source>
        <dbReference type="ARBA" id="ARBA00022692"/>
    </source>
</evidence>
<dbReference type="EMBL" id="CP065321">
    <property type="protein sequence ID" value="QQR29105.1"/>
    <property type="molecule type" value="Genomic_DNA"/>
</dbReference>
<dbReference type="GO" id="GO:0005886">
    <property type="term" value="C:plasma membrane"/>
    <property type="evidence" value="ECO:0007669"/>
    <property type="project" value="UniProtKB-SubCell"/>
</dbReference>
<feature type="transmembrane region" description="Helical" evidence="6">
    <location>
        <begin position="662"/>
        <end position="683"/>
    </location>
</feature>
<evidence type="ECO:0000313" key="10">
    <source>
        <dbReference type="Proteomes" id="UP000196710"/>
    </source>
</evidence>
<keyword evidence="2" id="KW-1003">Cell membrane</keyword>
<feature type="transmembrane region" description="Helical" evidence="6">
    <location>
        <begin position="754"/>
        <end position="775"/>
    </location>
</feature>
<sequence>MYLRILKKDLKRKKAMNVILLVFIILASMFVSSGVNNIISVTTALDDYFEMADAPDYIAMTRNKSGAVDVDGILNSAASVESFGKEKILYMESANVTFEDESKTASNLSYIFLQSDEDMSMNYILDDGSILKSVKRGEFYTTAGMAEDIGLEVGDKMTVKLGGISCIFTFAGGVKDAVLGSKGISIQRYIISTEDFEKFISAENVEKFYGGELVYIRTSDMEKMLSEVKPLINDALLAGDKATIKLSYAFDMLAVETLLMVSLIFVAVAFVILRFTIAFTLSEEFREIGVMKAIGIRNLKIRSLYLVKYAALSVIGAVAGLALSFPFGEMLMSVVPSSIIINNQNAALSNVICAVCMVGVIMLFCYGCTGKVGKMSPIDAVRNGQTGERFRKKSMMSLGRSRLPETVFLALNDIVSSPKRFSIITFAFFLCLSLLLVLSTTVSTAKSGVLFNLFDLADFDISAKGEVTEFMTENGHEKLEEYLSDMEENLAQNGMPALCMQEMMFKLPVSHDENESSITIYQGTGTTADMYEYIEGTPPQSVGEAALSHLSADKLKADIGDTITIKTIDGDKELIITAIFQSMNNIGESVRVHEDEKINYIQAQKALFTQIKFTDEPDETETARRMEKIQKLYPELDEVKNRGETISDLLKVVDTFDTTKQMVVVLTFILAVLITVLMERSFIAKELGEIAFMKAIGTRNGKIYAYHTLRFVFVGCMTVIAAELFALPLTHLFIDPFFKMMGMALAVDYVINPFEMILVFPLVILAATAASAFFASLYTKTITALDTANIE</sequence>
<evidence type="ECO:0000259" key="7">
    <source>
        <dbReference type="Pfam" id="PF02687"/>
    </source>
</evidence>
<evidence type="ECO:0000256" key="5">
    <source>
        <dbReference type="ARBA" id="ARBA00023136"/>
    </source>
</evidence>
<evidence type="ECO:0000256" key="6">
    <source>
        <dbReference type="SAM" id="Phobius"/>
    </source>
</evidence>
<dbReference type="Proteomes" id="UP000596035">
    <property type="component" value="Chromosome"/>
</dbReference>
<feature type="transmembrane region" description="Helical" evidence="6">
    <location>
        <begin position="303"/>
        <end position="327"/>
    </location>
</feature>
<evidence type="ECO:0000313" key="8">
    <source>
        <dbReference type="EMBL" id="ASB39812.1"/>
    </source>
</evidence>
<keyword evidence="5 6" id="KW-0472">Membrane</keyword>
<dbReference type="EMBL" id="CP021422">
    <property type="protein sequence ID" value="ASB39812.1"/>
    <property type="molecule type" value="Genomic_DNA"/>
</dbReference>
<feature type="transmembrane region" description="Helical" evidence="6">
    <location>
        <begin position="421"/>
        <end position="442"/>
    </location>
</feature>
<dbReference type="PANTHER" id="PTHR30287">
    <property type="entry name" value="MEMBRANE COMPONENT OF PREDICTED ABC SUPERFAMILY METABOLITE UPTAKE TRANSPORTER"/>
    <property type="match status" value="1"/>
</dbReference>
<feature type="transmembrane region" description="Helical" evidence="6">
    <location>
        <begin position="704"/>
        <end position="734"/>
    </location>
</feature>
<protein>
    <submittedName>
        <fullName evidence="9">ABC transporter permease</fullName>
    </submittedName>
</protein>
<evidence type="ECO:0000256" key="1">
    <source>
        <dbReference type="ARBA" id="ARBA00004651"/>
    </source>
</evidence>
<dbReference type="Proteomes" id="UP000196710">
    <property type="component" value="Chromosome"/>
</dbReference>
<feature type="transmembrane region" description="Helical" evidence="6">
    <location>
        <begin position="347"/>
        <end position="366"/>
    </location>
</feature>
<evidence type="ECO:0000313" key="9">
    <source>
        <dbReference type="EMBL" id="QQR29105.1"/>
    </source>
</evidence>
<dbReference type="KEGG" id="amur:ADH66_03600"/>
<evidence type="ECO:0000313" key="11">
    <source>
        <dbReference type="Proteomes" id="UP000596035"/>
    </source>
</evidence>
<dbReference type="AlphaFoldDB" id="A0A1Z2XN03"/>
<feature type="domain" description="ABC3 transporter permease C-terminal" evidence="7">
    <location>
        <begin position="663"/>
        <end position="780"/>
    </location>
</feature>
<dbReference type="RefSeq" id="WP_066535596.1">
    <property type="nucleotide sequence ID" value="NZ_CP021422.1"/>
</dbReference>
<dbReference type="PANTHER" id="PTHR30287:SF2">
    <property type="entry name" value="BLL1001 PROTEIN"/>
    <property type="match status" value="1"/>
</dbReference>
<keyword evidence="3 6" id="KW-0812">Transmembrane</keyword>
<accession>A0A1Z2XN03</accession>
<reference evidence="9 11" key="3">
    <citation type="submission" date="2020-11" db="EMBL/GenBank/DDBJ databases">
        <title>Closed and high quality bacterial genomes of the OMM12 community.</title>
        <authorList>
            <person name="Marbouty M."/>
            <person name="Lamy-Besnier Q."/>
            <person name="Debarbieux L."/>
            <person name="Koszul R."/>
        </authorList>
    </citation>
    <scope>NUCLEOTIDE SEQUENCE [LARGE SCALE GENOMIC DNA]</scope>
    <source>
        <strain evidence="9 11">KB18</strain>
    </source>
</reference>
<comment type="subcellular location">
    <subcellularLocation>
        <location evidence="1">Cell membrane</location>
        <topology evidence="1">Multi-pass membrane protein</topology>
    </subcellularLocation>
</comment>
<name>A0A1Z2XN03_9FIRM</name>